<dbReference type="GO" id="GO:0000160">
    <property type="term" value="P:phosphorelay signal transduction system"/>
    <property type="evidence" value="ECO:0007669"/>
    <property type="project" value="InterPro"/>
</dbReference>
<gene>
    <name evidence="9" type="ORF">GCM10011579_054920</name>
</gene>
<organism evidence="9 10">
    <name type="scientific">Streptomyces albiflavescens</name>
    <dbReference type="NCBI Taxonomy" id="1623582"/>
    <lineage>
        <taxon>Bacteria</taxon>
        <taxon>Bacillati</taxon>
        <taxon>Actinomycetota</taxon>
        <taxon>Actinomycetes</taxon>
        <taxon>Kitasatosporales</taxon>
        <taxon>Streptomycetaceae</taxon>
        <taxon>Streptomyces</taxon>
    </lineage>
</organism>
<dbReference type="SMART" id="SM00421">
    <property type="entry name" value="HTH_LUXR"/>
    <property type="match status" value="1"/>
</dbReference>
<keyword evidence="10" id="KW-1185">Reference proteome</keyword>
<evidence type="ECO:0000256" key="1">
    <source>
        <dbReference type="ARBA" id="ARBA00022553"/>
    </source>
</evidence>
<dbReference type="SUPFAM" id="SSF52172">
    <property type="entry name" value="CheY-like"/>
    <property type="match status" value="1"/>
</dbReference>
<dbReference type="InterPro" id="IPR011006">
    <property type="entry name" value="CheY-like_superfamily"/>
</dbReference>
<feature type="region of interest" description="Disordered" evidence="6">
    <location>
        <begin position="1"/>
        <end position="37"/>
    </location>
</feature>
<feature type="compositionally biased region" description="Low complexity" evidence="6">
    <location>
        <begin position="8"/>
        <end position="36"/>
    </location>
</feature>
<evidence type="ECO:0000256" key="2">
    <source>
        <dbReference type="ARBA" id="ARBA00023015"/>
    </source>
</evidence>
<evidence type="ECO:0000256" key="4">
    <source>
        <dbReference type="ARBA" id="ARBA00023163"/>
    </source>
</evidence>
<reference evidence="9 10" key="1">
    <citation type="journal article" date="2014" name="Int. J. Syst. Evol. Microbiol.">
        <title>Complete genome sequence of Corynebacterium casei LMG S-19264T (=DSM 44701T), isolated from a smear-ripened cheese.</title>
        <authorList>
            <consortium name="US DOE Joint Genome Institute (JGI-PGF)"/>
            <person name="Walter F."/>
            <person name="Albersmeier A."/>
            <person name="Kalinowski J."/>
            <person name="Ruckert C."/>
        </authorList>
    </citation>
    <scope>NUCLEOTIDE SEQUENCE [LARGE SCALE GENOMIC DNA]</scope>
    <source>
        <strain evidence="9 10">CGMCC 4.7111</strain>
    </source>
</reference>
<accession>A0A917Y922</accession>
<keyword evidence="1 5" id="KW-0597">Phosphoprotein</keyword>
<dbReference type="InterPro" id="IPR001789">
    <property type="entry name" value="Sig_transdc_resp-reg_receiver"/>
</dbReference>
<feature type="domain" description="Response regulatory" evidence="8">
    <location>
        <begin position="47"/>
        <end position="163"/>
    </location>
</feature>
<dbReference type="Gene3D" id="3.40.50.2300">
    <property type="match status" value="1"/>
</dbReference>
<dbReference type="PROSITE" id="PS50110">
    <property type="entry name" value="RESPONSE_REGULATORY"/>
    <property type="match status" value="1"/>
</dbReference>
<protein>
    <submittedName>
        <fullName evidence="9">DNA-binding response regulator</fullName>
    </submittedName>
</protein>
<dbReference type="Proteomes" id="UP000600365">
    <property type="component" value="Unassembled WGS sequence"/>
</dbReference>
<dbReference type="Pfam" id="PF00072">
    <property type="entry name" value="Response_reg"/>
    <property type="match status" value="1"/>
</dbReference>
<dbReference type="GO" id="GO:0003677">
    <property type="term" value="F:DNA binding"/>
    <property type="evidence" value="ECO:0007669"/>
    <property type="project" value="UniProtKB-KW"/>
</dbReference>
<sequence>MTEGTKATGDSKGTDSTTGTDGTSGTSGTSGTNDLSGAGGAGRGAIRVLIADDQVMVREGFSVLLGAMPDIEVVGEAVNGRDAVERVRELAPDVVLMDIRMPEMNGIEATREIVAADGAAKVLVLTTFDLDEYVYQALRAGASGFLLKDASARQLADGVRVVAAGEALLAPSVTKRLITEFSKLADAPRLSATAQAAYGDLTERETEVLVLIAQGLSNAEIAERLVVAESTIKTHVSRILVKLGLRDRTQAAVFAYEARLVTPR</sequence>
<dbReference type="CDD" id="cd17535">
    <property type="entry name" value="REC_NarL-like"/>
    <property type="match status" value="1"/>
</dbReference>
<evidence type="ECO:0000259" key="8">
    <source>
        <dbReference type="PROSITE" id="PS50110"/>
    </source>
</evidence>
<dbReference type="InterPro" id="IPR039420">
    <property type="entry name" value="WalR-like"/>
</dbReference>
<dbReference type="PANTHER" id="PTHR43214:SF24">
    <property type="entry name" value="TRANSCRIPTIONAL REGULATORY PROTEIN NARL-RELATED"/>
    <property type="match status" value="1"/>
</dbReference>
<dbReference type="AlphaFoldDB" id="A0A917Y922"/>
<name>A0A917Y922_9ACTN</name>
<proteinExistence type="predicted"/>
<comment type="caution">
    <text evidence="9">The sequence shown here is derived from an EMBL/GenBank/DDBJ whole genome shotgun (WGS) entry which is preliminary data.</text>
</comment>
<dbReference type="PRINTS" id="PR00038">
    <property type="entry name" value="HTHLUXR"/>
</dbReference>
<feature type="domain" description="HTH luxR-type" evidence="7">
    <location>
        <begin position="194"/>
        <end position="259"/>
    </location>
</feature>
<dbReference type="InterPro" id="IPR016032">
    <property type="entry name" value="Sig_transdc_resp-reg_C-effctor"/>
</dbReference>
<evidence type="ECO:0000313" key="10">
    <source>
        <dbReference type="Proteomes" id="UP000600365"/>
    </source>
</evidence>
<dbReference type="CDD" id="cd06170">
    <property type="entry name" value="LuxR_C_like"/>
    <property type="match status" value="1"/>
</dbReference>
<evidence type="ECO:0000259" key="7">
    <source>
        <dbReference type="PROSITE" id="PS50043"/>
    </source>
</evidence>
<keyword evidence="3 9" id="KW-0238">DNA-binding</keyword>
<feature type="modified residue" description="4-aspartylphosphate" evidence="5">
    <location>
        <position position="98"/>
    </location>
</feature>
<dbReference type="InterPro" id="IPR058245">
    <property type="entry name" value="NreC/VraR/RcsB-like_REC"/>
</dbReference>
<dbReference type="SUPFAM" id="SSF46894">
    <property type="entry name" value="C-terminal effector domain of the bipartite response regulators"/>
    <property type="match status" value="1"/>
</dbReference>
<dbReference type="InterPro" id="IPR000792">
    <property type="entry name" value="Tscrpt_reg_LuxR_C"/>
</dbReference>
<keyword evidence="4" id="KW-0804">Transcription</keyword>
<dbReference type="PROSITE" id="PS00622">
    <property type="entry name" value="HTH_LUXR_1"/>
    <property type="match status" value="1"/>
</dbReference>
<evidence type="ECO:0000256" key="6">
    <source>
        <dbReference type="SAM" id="MobiDB-lite"/>
    </source>
</evidence>
<keyword evidence="2" id="KW-0805">Transcription regulation</keyword>
<dbReference type="PROSITE" id="PS50043">
    <property type="entry name" value="HTH_LUXR_2"/>
    <property type="match status" value="1"/>
</dbReference>
<evidence type="ECO:0000256" key="5">
    <source>
        <dbReference type="PROSITE-ProRule" id="PRU00169"/>
    </source>
</evidence>
<dbReference type="SMART" id="SM00448">
    <property type="entry name" value="REC"/>
    <property type="match status" value="1"/>
</dbReference>
<dbReference type="RefSeq" id="WP_268240514.1">
    <property type="nucleotide sequence ID" value="NZ_BMMM01000010.1"/>
</dbReference>
<evidence type="ECO:0000256" key="3">
    <source>
        <dbReference type="ARBA" id="ARBA00023125"/>
    </source>
</evidence>
<dbReference type="PANTHER" id="PTHR43214">
    <property type="entry name" value="TWO-COMPONENT RESPONSE REGULATOR"/>
    <property type="match status" value="1"/>
</dbReference>
<evidence type="ECO:0000313" key="9">
    <source>
        <dbReference type="EMBL" id="GGN75142.1"/>
    </source>
</evidence>
<dbReference type="EMBL" id="BMMM01000010">
    <property type="protein sequence ID" value="GGN75142.1"/>
    <property type="molecule type" value="Genomic_DNA"/>
</dbReference>
<dbReference type="Pfam" id="PF00196">
    <property type="entry name" value="GerE"/>
    <property type="match status" value="1"/>
</dbReference>
<dbReference type="GO" id="GO:0006355">
    <property type="term" value="P:regulation of DNA-templated transcription"/>
    <property type="evidence" value="ECO:0007669"/>
    <property type="project" value="InterPro"/>
</dbReference>